<reference evidence="4" key="1">
    <citation type="submission" date="2025-08" db="UniProtKB">
        <authorList>
            <consortium name="RefSeq"/>
        </authorList>
    </citation>
    <scope>IDENTIFICATION</scope>
</reference>
<keyword evidence="3" id="KW-1185">Reference proteome</keyword>
<organism evidence="3 4">
    <name type="scientific">Elaeis guineensis var. tenera</name>
    <name type="common">Oil palm</name>
    <dbReference type="NCBI Taxonomy" id="51953"/>
    <lineage>
        <taxon>Eukaryota</taxon>
        <taxon>Viridiplantae</taxon>
        <taxon>Streptophyta</taxon>
        <taxon>Embryophyta</taxon>
        <taxon>Tracheophyta</taxon>
        <taxon>Spermatophyta</taxon>
        <taxon>Magnoliopsida</taxon>
        <taxon>Liliopsida</taxon>
        <taxon>Arecaceae</taxon>
        <taxon>Arecoideae</taxon>
        <taxon>Cocoseae</taxon>
        <taxon>Elaeidinae</taxon>
        <taxon>Elaeis</taxon>
    </lineage>
</organism>
<feature type="compositionally biased region" description="Basic residues" evidence="1">
    <location>
        <begin position="1"/>
        <end position="11"/>
    </location>
</feature>
<dbReference type="InterPro" id="IPR057225">
    <property type="entry name" value="DUF7903"/>
</dbReference>
<dbReference type="AlphaFoldDB" id="A0A8N4EZM8"/>
<feature type="domain" description="DUF7903" evidence="2">
    <location>
        <begin position="52"/>
        <end position="388"/>
    </location>
</feature>
<feature type="region of interest" description="Disordered" evidence="1">
    <location>
        <begin position="1"/>
        <end position="54"/>
    </location>
</feature>
<evidence type="ECO:0000313" key="3">
    <source>
        <dbReference type="Proteomes" id="UP000504607"/>
    </source>
</evidence>
<evidence type="ECO:0000256" key="1">
    <source>
        <dbReference type="SAM" id="MobiDB-lite"/>
    </source>
</evidence>
<name>A0A8N4EZM8_ELAGV</name>
<dbReference type="RefSeq" id="XP_029117541.1">
    <property type="nucleotide sequence ID" value="XM_029261708.1"/>
</dbReference>
<protein>
    <submittedName>
        <fullName evidence="4">Uncharacterized protein LOC105034751 isoform X1</fullName>
    </submittedName>
</protein>
<gene>
    <name evidence="4" type="primary">LOC105034751</name>
</gene>
<evidence type="ECO:0000259" key="2">
    <source>
        <dbReference type="Pfam" id="PF25475"/>
    </source>
</evidence>
<sequence length="428" mass="47984">MAYIPPHKRHSKDAEKPSPVPESLIPSFKRGLHLGSKPGGQGRRENANSSHNRSSKIIYAPHSISRWWLAGEGDLNPASFHLEPVSCEIIEKKFGGKPLALTVGADPPVGSADERLWASIAERILPDLLACAGSARNEIASENEEIKLSFVARFGKILFHGDPSDCLNSITNATAAKLDARNQVHKLFYTNVPNEYMEEIQRLVPTIGFDFESAKEHYHVKVFDKCRPDSTISCKCTTTKGGELEIYKIELNQVRHLVSDISCLYKDVDLRLMLSSKRIVKTLNDEESDGLGKLITSAIIDPDVKGGLRWPLGKEFVAERFNIVGVWHTEHKAYKNQTFKLKLRHADRFDHKTSMGEVADEVSLKLLGLSKHLRVMVMMKIAVKVLQEQCCGCGGGENGVRNGSDKRERWMFFIRIMLFPCWICYAGL</sequence>
<accession>A0A8N4EZM8</accession>
<evidence type="ECO:0000313" key="4">
    <source>
        <dbReference type="RefSeq" id="XP_029117541.1"/>
    </source>
</evidence>
<dbReference type="Pfam" id="PF25475">
    <property type="entry name" value="DUF7903"/>
    <property type="match status" value="1"/>
</dbReference>
<dbReference type="OrthoDB" id="2014147at2759"/>
<dbReference type="PANTHER" id="PTHR35481">
    <property type="entry name" value="DNA-DIRECTED RNA POLYMERASE SUBUNIT ALPHA"/>
    <property type="match status" value="1"/>
</dbReference>
<proteinExistence type="predicted"/>
<dbReference type="PANTHER" id="PTHR35481:SF1">
    <property type="entry name" value="DNA-DIRECTED RNA POLYMERASE SUBUNIT ALPHA"/>
    <property type="match status" value="1"/>
</dbReference>
<dbReference type="Proteomes" id="UP000504607">
    <property type="component" value="Unplaced"/>
</dbReference>